<dbReference type="GO" id="GO:0051537">
    <property type="term" value="F:2 iron, 2 sulfur cluster binding"/>
    <property type="evidence" value="ECO:0007669"/>
    <property type="project" value="UniProtKB-KW"/>
</dbReference>
<dbReference type="Pfam" id="PF00970">
    <property type="entry name" value="FAD_binding_6"/>
    <property type="match status" value="1"/>
</dbReference>
<evidence type="ECO:0000256" key="7">
    <source>
        <dbReference type="ARBA" id="ARBA00023004"/>
    </source>
</evidence>
<evidence type="ECO:0000256" key="6">
    <source>
        <dbReference type="ARBA" id="ARBA00023002"/>
    </source>
</evidence>
<evidence type="ECO:0000259" key="9">
    <source>
        <dbReference type="PROSITE" id="PS51384"/>
    </source>
</evidence>
<keyword evidence="8" id="KW-0411">Iron-sulfur</keyword>
<evidence type="ECO:0000256" key="2">
    <source>
        <dbReference type="ARBA" id="ARBA00022630"/>
    </source>
</evidence>
<comment type="cofactor">
    <cofactor evidence="1">
        <name>FAD</name>
        <dbReference type="ChEBI" id="CHEBI:57692"/>
    </cofactor>
</comment>
<organism evidence="10 11">
    <name type="scientific">Candidatus Woesebacteria bacterium RIFCSPLOWO2_01_FULL_39_25</name>
    <dbReference type="NCBI Taxonomy" id="1802521"/>
    <lineage>
        <taxon>Bacteria</taxon>
        <taxon>Candidatus Woeseibacteriota</taxon>
    </lineage>
</organism>
<dbReference type="STRING" id="1802521.A2893_05295"/>
<evidence type="ECO:0000256" key="5">
    <source>
        <dbReference type="ARBA" id="ARBA00022827"/>
    </source>
</evidence>
<dbReference type="PRINTS" id="PR00410">
    <property type="entry name" value="PHEHYDRXLASE"/>
</dbReference>
<evidence type="ECO:0000256" key="1">
    <source>
        <dbReference type="ARBA" id="ARBA00001974"/>
    </source>
</evidence>
<dbReference type="Gene3D" id="3.40.50.80">
    <property type="entry name" value="Nucleotide-binding domain of ferredoxin-NADP reductase (FNR) module"/>
    <property type="match status" value="1"/>
</dbReference>
<proteinExistence type="predicted"/>
<dbReference type="InterPro" id="IPR017927">
    <property type="entry name" value="FAD-bd_FR_type"/>
</dbReference>
<protein>
    <recommendedName>
        <fullName evidence="9">FAD-binding FR-type domain-containing protein</fullName>
    </recommendedName>
</protein>
<keyword evidence="4" id="KW-0479">Metal-binding</keyword>
<dbReference type="InterPro" id="IPR017938">
    <property type="entry name" value="Riboflavin_synthase-like_b-brl"/>
</dbReference>
<dbReference type="PANTHER" id="PTHR47354">
    <property type="entry name" value="NADH OXIDOREDUCTASE HCR"/>
    <property type="match status" value="1"/>
</dbReference>
<keyword evidence="3" id="KW-0001">2Fe-2S</keyword>
<dbReference type="GO" id="GO:0046872">
    <property type="term" value="F:metal ion binding"/>
    <property type="evidence" value="ECO:0007669"/>
    <property type="project" value="UniProtKB-KW"/>
</dbReference>
<evidence type="ECO:0000313" key="11">
    <source>
        <dbReference type="Proteomes" id="UP000176725"/>
    </source>
</evidence>
<dbReference type="Pfam" id="PF00175">
    <property type="entry name" value="NAD_binding_1"/>
    <property type="match status" value="1"/>
</dbReference>
<comment type="caution">
    <text evidence="10">The sequence shown here is derived from an EMBL/GenBank/DDBJ whole genome shotgun (WGS) entry which is preliminary data.</text>
</comment>
<sequence length="240" mass="27388">MKLKLIRKVEEAKDTKSFFWETEKPVSWLPGQYFYFTLPKLSQPDPRGSTRHFTISLSPTEGPNICLTTRIRDNSGYKQTLDSLSIGSIIEGEGPNGTYILDEKEIGTHILIAGGIGITPFRSFIKYNIDKKLTKISIHLIYANSTPSEITFRKELESWDKKYDNIKVDFTISRPEESKQKWIGLTRRIDADMITRLTSHISSPTYWLCGPPPMVEAVEKVLGSMKITSDKLRAEKFTGY</sequence>
<dbReference type="InterPro" id="IPR050415">
    <property type="entry name" value="MRET"/>
</dbReference>
<dbReference type="SUPFAM" id="SSF52343">
    <property type="entry name" value="Ferredoxin reductase-like, C-terminal NADP-linked domain"/>
    <property type="match status" value="1"/>
</dbReference>
<dbReference type="SUPFAM" id="SSF63380">
    <property type="entry name" value="Riboflavin synthase domain-like"/>
    <property type="match status" value="1"/>
</dbReference>
<evidence type="ECO:0000256" key="3">
    <source>
        <dbReference type="ARBA" id="ARBA00022714"/>
    </source>
</evidence>
<dbReference type="PANTHER" id="PTHR47354:SF6">
    <property type="entry name" value="NADH OXIDOREDUCTASE HCR"/>
    <property type="match status" value="1"/>
</dbReference>
<evidence type="ECO:0000256" key="8">
    <source>
        <dbReference type="ARBA" id="ARBA00023014"/>
    </source>
</evidence>
<dbReference type="EMBL" id="MGHH01000007">
    <property type="protein sequence ID" value="OGM65041.1"/>
    <property type="molecule type" value="Genomic_DNA"/>
</dbReference>
<dbReference type="AlphaFoldDB" id="A0A1F8BLT5"/>
<feature type="domain" description="FAD-binding FR-type" evidence="9">
    <location>
        <begin position="1"/>
        <end position="102"/>
    </location>
</feature>
<name>A0A1F8BLT5_9BACT</name>
<dbReference type="GO" id="GO:0016491">
    <property type="term" value="F:oxidoreductase activity"/>
    <property type="evidence" value="ECO:0007669"/>
    <property type="project" value="UniProtKB-KW"/>
</dbReference>
<keyword evidence="6" id="KW-0560">Oxidoreductase</keyword>
<dbReference type="Gene3D" id="2.40.30.10">
    <property type="entry name" value="Translation factors"/>
    <property type="match status" value="1"/>
</dbReference>
<dbReference type="PROSITE" id="PS51384">
    <property type="entry name" value="FAD_FR"/>
    <property type="match status" value="1"/>
</dbReference>
<accession>A0A1F8BLT5</accession>
<keyword evidence="7" id="KW-0408">Iron</keyword>
<evidence type="ECO:0000313" key="10">
    <source>
        <dbReference type="EMBL" id="OGM65041.1"/>
    </source>
</evidence>
<reference evidence="10 11" key="1">
    <citation type="journal article" date="2016" name="Nat. Commun.">
        <title>Thousands of microbial genomes shed light on interconnected biogeochemical processes in an aquifer system.</title>
        <authorList>
            <person name="Anantharaman K."/>
            <person name="Brown C.T."/>
            <person name="Hug L.A."/>
            <person name="Sharon I."/>
            <person name="Castelle C.J."/>
            <person name="Probst A.J."/>
            <person name="Thomas B.C."/>
            <person name="Singh A."/>
            <person name="Wilkins M.J."/>
            <person name="Karaoz U."/>
            <person name="Brodie E.L."/>
            <person name="Williams K.H."/>
            <person name="Hubbard S.S."/>
            <person name="Banfield J.F."/>
        </authorList>
    </citation>
    <scope>NUCLEOTIDE SEQUENCE [LARGE SCALE GENOMIC DNA]</scope>
</reference>
<dbReference type="InterPro" id="IPR008333">
    <property type="entry name" value="Cbr1-like_FAD-bd_dom"/>
</dbReference>
<evidence type="ECO:0000256" key="4">
    <source>
        <dbReference type="ARBA" id="ARBA00022723"/>
    </source>
</evidence>
<keyword evidence="5" id="KW-0274">FAD</keyword>
<dbReference type="InterPro" id="IPR001433">
    <property type="entry name" value="OxRdtase_FAD/NAD-bd"/>
</dbReference>
<dbReference type="InterPro" id="IPR001709">
    <property type="entry name" value="Flavoprot_Pyr_Nucl_cyt_Rdtase"/>
</dbReference>
<dbReference type="PRINTS" id="PR00371">
    <property type="entry name" value="FPNCR"/>
</dbReference>
<gene>
    <name evidence="10" type="ORF">A2893_05295</name>
</gene>
<dbReference type="Proteomes" id="UP000176725">
    <property type="component" value="Unassembled WGS sequence"/>
</dbReference>
<dbReference type="CDD" id="cd00322">
    <property type="entry name" value="FNR_like"/>
    <property type="match status" value="1"/>
</dbReference>
<dbReference type="InterPro" id="IPR039261">
    <property type="entry name" value="FNR_nucleotide-bd"/>
</dbReference>
<keyword evidence="2" id="KW-0285">Flavoprotein</keyword>